<reference evidence="2 3" key="1">
    <citation type="journal article" date="2019" name="Commun. Biol.">
        <title>The bagworm genome reveals a unique fibroin gene that provides high tensile strength.</title>
        <authorList>
            <person name="Kono N."/>
            <person name="Nakamura H."/>
            <person name="Ohtoshi R."/>
            <person name="Tomita M."/>
            <person name="Numata K."/>
            <person name="Arakawa K."/>
        </authorList>
    </citation>
    <scope>NUCLEOTIDE SEQUENCE [LARGE SCALE GENOMIC DNA]</scope>
</reference>
<feature type="region of interest" description="Disordered" evidence="1">
    <location>
        <begin position="490"/>
        <end position="544"/>
    </location>
</feature>
<evidence type="ECO:0000313" key="3">
    <source>
        <dbReference type="Proteomes" id="UP000299102"/>
    </source>
</evidence>
<gene>
    <name evidence="2" type="ORF">EVAR_32357_1</name>
</gene>
<proteinExistence type="predicted"/>
<feature type="compositionally biased region" description="Pro residues" evidence="1">
    <location>
        <begin position="604"/>
        <end position="615"/>
    </location>
</feature>
<protein>
    <submittedName>
        <fullName evidence="2">Uncharacterized protein</fullName>
    </submittedName>
</protein>
<organism evidence="2 3">
    <name type="scientific">Eumeta variegata</name>
    <name type="common">Bagworm moth</name>
    <name type="synonym">Eumeta japonica</name>
    <dbReference type="NCBI Taxonomy" id="151549"/>
    <lineage>
        <taxon>Eukaryota</taxon>
        <taxon>Metazoa</taxon>
        <taxon>Ecdysozoa</taxon>
        <taxon>Arthropoda</taxon>
        <taxon>Hexapoda</taxon>
        <taxon>Insecta</taxon>
        <taxon>Pterygota</taxon>
        <taxon>Neoptera</taxon>
        <taxon>Endopterygota</taxon>
        <taxon>Lepidoptera</taxon>
        <taxon>Glossata</taxon>
        <taxon>Ditrysia</taxon>
        <taxon>Tineoidea</taxon>
        <taxon>Psychidae</taxon>
        <taxon>Oiketicinae</taxon>
        <taxon>Eumeta</taxon>
    </lineage>
</organism>
<keyword evidence="3" id="KW-1185">Reference proteome</keyword>
<comment type="caution">
    <text evidence="2">The sequence shown here is derived from an EMBL/GenBank/DDBJ whole genome shotgun (WGS) entry which is preliminary data.</text>
</comment>
<evidence type="ECO:0000256" key="1">
    <source>
        <dbReference type="SAM" id="MobiDB-lite"/>
    </source>
</evidence>
<name>A0A4C1VJY2_EUMVA</name>
<dbReference type="EMBL" id="BGZK01000355">
    <property type="protein sequence ID" value="GBP38841.1"/>
    <property type="molecule type" value="Genomic_DNA"/>
</dbReference>
<evidence type="ECO:0000313" key="2">
    <source>
        <dbReference type="EMBL" id="GBP38841.1"/>
    </source>
</evidence>
<sequence length="802" mass="89808">MSEKAYPREQSPSSWDLPGPSSLADILDTAFASTTDNQSRNEEMECDTLFADSEDEVEIIPIIQENRYMRRTNIPSISSTGRMSESSMDSYDIDIAPMSHPAPSDTPIPEEYQPLPDSSSTLDYVLANDNNGNAQTRFNLSDVNIRYQPKPRERYYPNYGHLNNSEVRPAREYMATPYQTNNVIVLNQERPSYLTERLPVSVVPTMPFEEENFMQPGYPPPAHENSAFLNLSSNYGRSSIERPSRLDMFEPYLPTRETTTHSEPIEVSSEEEDNSSILNKNVGLNQHVKREQLERNNINNENGVRLDQPIDSSRLNVKKEPHTENNVPPQPVNIEHNHTHSCGRRHSSCEHCLNRNICSPNGHCHRHVHIKQEIPHCGNVAVNLTCTNHHHSGMGCQSRHRNTCQNGSRHRCNCAHTSVIRNHRGSSSSASAIDTSQVQVKEEPSVKQEPLVSTVSNIQSFEEPQAHNPNLVKTEQLQCQGNEGVACRETTVVKSEPKSSNQVTVKRENNDRNDRPTHDETPQPGPSMASNIVGEQQREQQDISEIQTSSAALPNNDTLSAPDLQLDWVSDTSSDDDVRLVFADNDPREVIDLTDTSPQRTPEPALPLPPAPVYPEPNGNYNHRNGDSPMPQPWAGDHESPYRLTTQPAEQSEVYTIPPPTRNPPMLLCGCVAGRHCCARAPPAVPPTHFPPRLSPTAHISTVGAAARFYPPIYHNHLATAEPPLCLTRSRAAGERRRETAAAPPYLVHERLWHRQQHTQEVLRRTMGSGVHESAARGLLPPARDPPPRFGPRRILSVTILF</sequence>
<feature type="region of interest" description="Disordered" evidence="1">
    <location>
        <begin position="1"/>
        <end position="22"/>
    </location>
</feature>
<feature type="region of interest" description="Disordered" evidence="1">
    <location>
        <begin position="589"/>
        <end position="640"/>
    </location>
</feature>
<feature type="region of interest" description="Disordered" evidence="1">
    <location>
        <begin position="423"/>
        <end position="452"/>
    </location>
</feature>
<feature type="compositionally biased region" description="Basic and acidic residues" evidence="1">
    <location>
        <begin position="505"/>
        <end position="521"/>
    </location>
</feature>
<accession>A0A4C1VJY2</accession>
<dbReference type="OrthoDB" id="9984778at2759"/>
<dbReference type="Proteomes" id="UP000299102">
    <property type="component" value="Unassembled WGS sequence"/>
</dbReference>
<dbReference type="AlphaFoldDB" id="A0A4C1VJY2"/>